<dbReference type="Proteomes" id="UP000608450">
    <property type="component" value="Unassembled WGS sequence"/>
</dbReference>
<keyword evidence="2" id="KW-1185">Reference proteome</keyword>
<reference evidence="1 2" key="1">
    <citation type="submission" date="2020-11" db="EMBL/GenBank/DDBJ databases">
        <title>Enhanced detection system for hospital associated transmission using whole genome sequencing surveillance.</title>
        <authorList>
            <person name="Harrison L.H."/>
            <person name="Van Tyne D."/>
            <person name="Marsh J.W."/>
            <person name="Griffith M.P."/>
            <person name="Snyder D.J."/>
            <person name="Cooper V.S."/>
            <person name="Mustapha M."/>
        </authorList>
    </citation>
    <scope>NUCLEOTIDE SEQUENCE [LARGE SCALE GENOMIC DNA]</scope>
    <source>
        <strain evidence="1 2">PSA00705</strain>
    </source>
</reference>
<comment type="caution">
    <text evidence="1">The sequence shown here is derived from an EMBL/GenBank/DDBJ whole genome shotgun (WGS) entry which is preliminary data.</text>
</comment>
<proteinExistence type="predicted"/>
<evidence type="ECO:0000313" key="2">
    <source>
        <dbReference type="Proteomes" id="UP000608450"/>
    </source>
</evidence>
<sequence length="177" mass="19945">MPYFPPITANGQTYDLAHLDPLMLQVQSDMAKKALRIGVRFSNHCFTSEYDATAHPAGFPVLLDAGQRQRSFCHIRYDLSHQLPAIVQGLAHPRIQVWQTAERRNWVYSMTVTNPAGPYHVFFELRRSHDRAYDLGMVVESAYPEDPARGGPNILGKMGFVLLCGKVYTGKPVATKR</sequence>
<protein>
    <submittedName>
        <fullName evidence="1">Uncharacterized protein</fullName>
    </submittedName>
</protein>
<gene>
    <name evidence="1" type="ORF">I5I61_29330</name>
</gene>
<organism evidence="1 2">
    <name type="scientific">Pseudomonas nitroreducens</name>
    <dbReference type="NCBI Taxonomy" id="46680"/>
    <lineage>
        <taxon>Bacteria</taxon>
        <taxon>Pseudomonadati</taxon>
        <taxon>Pseudomonadota</taxon>
        <taxon>Gammaproteobacteria</taxon>
        <taxon>Pseudomonadales</taxon>
        <taxon>Pseudomonadaceae</taxon>
        <taxon>Pseudomonas</taxon>
    </lineage>
</organism>
<name>A0ABS0KUA5_PSENT</name>
<dbReference type="EMBL" id="JADTFC010000124">
    <property type="protein sequence ID" value="MBG6291578.1"/>
    <property type="molecule type" value="Genomic_DNA"/>
</dbReference>
<evidence type="ECO:0000313" key="1">
    <source>
        <dbReference type="EMBL" id="MBG6291578.1"/>
    </source>
</evidence>
<accession>A0ABS0KUA5</accession>